<feature type="transmembrane region" description="Helical" evidence="8">
    <location>
        <begin position="394"/>
        <end position="413"/>
    </location>
</feature>
<evidence type="ECO:0000256" key="7">
    <source>
        <dbReference type="SAM" id="MobiDB-lite"/>
    </source>
</evidence>
<feature type="transmembrane region" description="Helical" evidence="8">
    <location>
        <begin position="91"/>
        <end position="113"/>
    </location>
</feature>
<dbReference type="EMBL" id="FNAU01000009">
    <property type="protein sequence ID" value="SDE44412.1"/>
    <property type="molecule type" value="Genomic_DNA"/>
</dbReference>
<dbReference type="PANTHER" id="PTHR31806:SF1">
    <property type="entry name" value="PURINE-CYTOSINE PERMEASE FCY2-RELATED"/>
    <property type="match status" value="1"/>
</dbReference>
<feature type="transmembrane region" description="Helical" evidence="8">
    <location>
        <begin position="120"/>
        <end position="140"/>
    </location>
</feature>
<name>A0A1G7CYK2_9ACTO</name>
<evidence type="ECO:0000256" key="8">
    <source>
        <dbReference type="SAM" id="Phobius"/>
    </source>
</evidence>
<keyword evidence="6 8" id="KW-0472">Membrane</keyword>
<organism evidence="9 10">
    <name type="scientific">Actinobaculum suis</name>
    <dbReference type="NCBI Taxonomy" id="1657"/>
    <lineage>
        <taxon>Bacteria</taxon>
        <taxon>Bacillati</taxon>
        <taxon>Actinomycetota</taxon>
        <taxon>Actinomycetes</taxon>
        <taxon>Actinomycetales</taxon>
        <taxon>Actinomycetaceae</taxon>
        <taxon>Actinobaculum</taxon>
    </lineage>
</organism>
<feature type="compositionally biased region" description="Low complexity" evidence="7">
    <location>
        <begin position="1"/>
        <end position="17"/>
    </location>
</feature>
<keyword evidence="3" id="KW-0813">Transport</keyword>
<evidence type="ECO:0000256" key="1">
    <source>
        <dbReference type="ARBA" id="ARBA00004141"/>
    </source>
</evidence>
<reference evidence="10" key="1">
    <citation type="submission" date="2016-10" db="EMBL/GenBank/DDBJ databases">
        <authorList>
            <person name="Varghese N."/>
        </authorList>
    </citation>
    <scope>NUCLEOTIDE SEQUENCE [LARGE SCALE GENOMIC DNA]</scope>
    <source>
        <strain evidence="10">DSM 20639</strain>
    </source>
</reference>
<dbReference type="PANTHER" id="PTHR31806">
    <property type="entry name" value="PURINE-CYTOSINE PERMEASE FCY2-RELATED"/>
    <property type="match status" value="1"/>
</dbReference>
<dbReference type="InterPro" id="IPR001248">
    <property type="entry name" value="Pur-cyt_permease"/>
</dbReference>
<feature type="transmembrane region" description="Helical" evidence="8">
    <location>
        <begin position="351"/>
        <end position="373"/>
    </location>
</feature>
<feature type="transmembrane region" description="Helical" evidence="8">
    <location>
        <begin position="523"/>
        <end position="543"/>
    </location>
</feature>
<protein>
    <submittedName>
        <fullName evidence="9">Purine-cytosine permease</fullName>
    </submittedName>
</protein>
<feature type="transmembrane region" description="Helical" evidence="8">
    <location>
        <begin position="419"/>
        <end position="440"/>
    </location>
</feature>
<feature type="region of interest" description="Disordered" evidence="7">
    <location>
        <begin position="1"/>
        <end position="66"/>
    </location>
</feature>
<dbReference type="InterPro" id="IPR026030">
    <property type="entry name" value="Pur-cyt_permease_Fcy2/21/22"/>
</dbReference>
<feature type="compositionally biased region" description="Pro residues" evidence="7">
    <location>
        <begin position="18"/>
        <end position="29"/>
    </location>
</feature>
<evidence type="ECO:0000313" key="10">
    <source>
        <dbReference type="Proteomes" id="UP000182744"/>
    </source>
</evidence>
<dbReference type="AlphaFoldDB" id="A0A1G7CYK2"/>
<evidence type="ECO:0000256" key="4">
    <source>
        <dbReference type="ARBA" id="ARBA00022692"/>
    </source>
</evidence>
<feature type="transmembrane region" description="Helical" evidence="8">
    <location>
        <begin position="183"/>
        <end position="201"/>
    </location>
</feature>
<dbReference type="Proteomes" id="UP000182744">
    <property type="component" value="Unassembled WGS sequence"/>
</dbReference>
<dbReference type="GO" id="GO:0005886">
    <property type="term" value="C:plasma membrane"/>
    <property type="evidence" value="ECO:0007669"/>
    <property type="project" value="TreeGrafter"/>
</dbReference>
<dbReference type="Gene3D" id="1.10.4160.10">
    <property type="entry name" value="Hydantoin permease"/>
    <property type="match status" value="1"/>
</dbReference>
<evidence type="ECO:0000256" key="5">
    <source>
        <dbReference type="ARBA" id="ARBA00022989"/>
    </source>
</evidence>
<feature type="transmembrane region" description="Helical" evidence="8">
    <location>
        <begin position="308"/>
        <end position="331"/>
    </location>
</feature>
<keyword evidence="5 8" id="KW-1133">Transmembrane helix</keyword>
<gene>
    <name evidence="9" type="ORF">SAMN05421878_10933</name>
</gene>
<feature type="transmembrane region" description="Helical" evidence="8">
    <location>
        <begin position="240"/>
        <end position="257"/>
    </location>
</feature>
<dbReference type="Pfam" id="PF02133">
    <property type="entry name" value="Transp_cyt_pur"/>
    <property type="match status" value="1"/>
</dbReference>
<feature type="transmembrane region" description="Helical" evidence="8">
    <location>
        <begin position="473"/>
        <end position="491"/>
    </location>
</feature>
<comment type="similarity">
    <text evidence="2">Belongs to the purine-cytosine permease (2.A.39) family.</text>
</comment>
<comment type="subcellular location">
    <subcellularLocation>
        <location evidence="1">Membrane</location>
        <topology evidence="1">Multi-pass membrane protein</topology>
    </subcellularLocation>
</comment>
<sequence>MNTPSGTGESTSSSPLPSQQPMPSQPLPNQPAGGEPALNSAAPSQPAPGSLALGQPASGSPAPGRTLSAVEQRGIEPVPRSEQTGNPWQLFWVWFAANISVLGLPLGVSLVAMGLNVWQAMLAAVLGACGSFAVVGIISVAGSRGGAPSLTLSRAVFGVRGNLGPTLMALLSRLGWETVNTSTAALAFVTFCSLVFGTPGTARQTPLLAVVGVLLFVLLTMIISGLGINAINEVQKWSTWIFGALNLVILVYLLTRIDWAGVLSLEGGSVAQVIAGIGVIAAGTGIGWSTSGADMARYQSPLVRAGHLVASAAAGAGIPLIIMISMGAVIGSSSPAVLASPNPMDTIRESLPTAAAAIYLFISFVGLLLSNHLSVYSAGLNWITMGVRIKRTTAVLIEIAITTVLALVFLLAAENFYDPFIAFISVLALPLSAWTAVFLVDMIKRRSYKRDSLLDLTPASPYWYRGGVRWRAFAAWIIGTVVAFLFIEIQWSGSGGEATGVAQSVQEVLFVGPLAHTWIGEAGLGWLVAGVVAAVVFLLCGGLRDYDAVDTAPATTAEN</sequence>
<feature type="transmembrane region" description="Helical" evidence="8">
    <location>
        <begin position="207"/>
        <end position="228"/>
    </location>
</feature>
<accession>A0A1G7CYK2</accession>
<dbReference type="GO" id="GO:0022857">
    <property type="term" value="F:transmembrane transporter activity"/>
    <property type="evidence" value="ECO:0007669"/>
    <property type="project" value="InterPro"/>
</dbReference>
<feature type="transmembrane region" description="Helical" evidence="8">
    <location>
        <begin position="269"/>
        <end position="288"/>
    </location>
</feature>
<keyword evidence="10" id="KW-1185">Reference proteome</keyword>
<evidence type="ECO:0000256" key="2">
    <source>
        <dbReference type="ARBA" id="ARBA00008974"/>
    </source>
</evidence>
<evidence type="ECO:0000256" key="6">
    <source>
        <dbReference type="ARBA" id="ARBA00023136"/>
    </source>
</evidence>
<proteinExistence type="inferred from homology"/>
<evidence type="ECO:0000256" key="3">
    <source>
        <dbReference type="ARBA" id="ARBA00022448"/>
    </source>
</evidence>
<evidence type="ECO:0000313" key="9">
    <source>
        <dbReference type="EMBL" id="SDE44412.1"/>
    </source>
</evidence>
<keyword evidence="4 8" id="KW-0812">Transmembrane</keyword>
<dbReference type="PIRSF" id="PIRSF002744">
    <property type="entry name" value="Pur-cyt_permease"/>
    <property type="match status" value="1"/>
</dbReference>